<comment type="subcellular location">
    <subcellularLocation>
        <location evidence="1">Membrane</location>
        <topology evidence="1">Multi-pass membrane protein</topology>
    </subcellularLocation>
</comment>
<evidence type="ECO:0000313" key="8">
    <source>
        <dbReference type="Proteomes" id="UP001301958"/>
    </source>
</evidence>
<proteinExistence type="inferred from homology"/>
<evidence type="ECO:0000313" key="7">
    <source>
        <dbReference type="EMBL" id="KAK4228550.1"/>
    </source>
</evidence>
<evidence type="ECO:0000256" key="1">
    <source>
        <dbReference type="ARBA" id="ARBA00004141"/>
    </source>
</evidence>
<comment type="caution">
    <text evidence="7">The sequence shown here is derived from an EMBL/GenBank/DDBJ whole genome shotgun (WGS) entry which is preliminary data.</text>
</comment>
<reference evidence="7" key="1">
    <citation type="journal article" date="2023" name="Mol. Phylogenet. Evol.">
        <title>Genome-scale phylogeny and comparative genomics of the fungal order Sordariales.</title>
        <authorList>
            <person name="Hensen N."/>
            <person name="Bonometti L."/>
            <person name="Westerberg I."/>
            <person name="Brannstrom I.O."/>
            <person name="Guillou S."/>
            <person name="Cros-Aarteil S."/>
            <person name="Calhoun S."/>
            <person name="Haridas S."/>
            <person name="Kuo A."/>
            <person name="Mondo S."/>
            <person name="Pangilinan J."/>
            <person name="Riley R."/>
            <person name="LaButti K."/>
            <person name="Andreopoulos B."/>
            <person name="Lipzen A."/>
            <person name="Chen C."/>
            <person name="Yan M."/>
            <person name="Daum C."/>
            <person name="Ng V."/>
            <person name="Clum A."/>
            <person name="Steindorff A."/>
            <person name="Ohm R.A."/>
            <person name="Martin F."/>
            <person name="Silar P."/>
            <person name="Natvig D.O."/>
            <person name="Lalanne C."/>
            <person name="Gautier V."/>
            <person name="Ament-Velasquez S.L."/>
            <person name="Kruys A."/>
            <person name="Hutchinson M.I."/>
            <person name="Powell A.J."/>
            <person name="Barry K."/>
            <person name="Miller A.N."/>
            <person name="Grigoriev I.V."/>
            <person name="Debuchy R."/>
            <person name="Gladieux P."/>
            <person name="Hiltunen Thoren M."/>
            <person name="Johannesson H."/>
        </authorList>
    </citation>
    <scope>NUCLEOTIDE SEQUENCE</scope>
    <source>
        <strain evidence="7">CBS 990.96</strain>
    </source>
</reference>
<keyword evidence="5 6" id="KW-0472">Membrane</keyword>
<dbReference type="GO" id="GO:0016020">
    <property type="term" value="C:membrane"/>
    <property type="evidence" value="ECO:0007669"/>
    <property type="project" value="UniProtKB-SubCell"/>
</dbReference>
<reference evidence="7" key="2">
    <citation type="submission" date="2023-05" db="EMBL/GenBank/DDBJ databases">
        <authorList>
            <consortium name="Lawrence Berkeley National Laboratory"/>
            <person name="Steindorff A."/>
            <person name="Hensen N."/>
            <person name="Bonometti L."/>
            <person name="Westerberg I."/>
            <person name="Brannstrom I.O."/>
            <person name="Guillou S."/>
            <person name="Cros-Aarteil S."/>
            <person name="Calhoun S."/>
            <person name="Haridas S."/>
            <person name="Kuo A."/>
            <person name="Mondo S."/>
            <person name="Pangilinan J."/>
            <person name="Riley R."/>
            <person name="Labutti K."/>
            <person name="Andreopoulos B."/>
            <person name="Lipzen A."/>
            <person name="Chen C."/>
            <person name="Yanf M."/>
            <person name="Daum C."/>
            <person name="Ng V."/>
            <person name="Clum A."/>
            <person name="Ohm R."/>
            <person name="Martin F."/>
            <person name="Silar P."/>
            <person name="Natvig D."/>
            <person name="Lalanne C."/>
            <person name="Gautier V."/>
            <person name="Ament-Velasquez S.L."/>
            <person name="Kruys A."/>
            <person name="Hutchinson M.I."/>
            <person name="Powell A.J."/>
            <person name="Barry K."/>
            <person name="Miller A.N."/>
            <person name="Grigoriev I.V."/>
            <person name="Debuchy R."/>
            <person name="Gladieux P."/>
            <person name="Thoren M.H."/>
            <person name="Johannesson H."/>
        </authorList>
    </citation>
    <scope>NUCLEOTIDE SEQUENCE</scope>
    <source>
        <strain evidence="7">CBS 990.96</strain>
    </source>
</reference>
<dbReference type="AlphaFoldDB" id="A0AAN7BS76"/>
<evidence type="ECO:0000256" key="4">
    <source>
        <dbReference type="ARBA" id="ARBA00022989"/>
    </source>
</evidence>
<organism evidence="7 8">
    <name type="scientific">Podospora fimiseda</name>
    <dbReference type="NCBI Taxonomy" id="252190"/>
    <lineage>
        <taxon>Eukaryota</taxon>
        <taxon>Fungi</taxon>
        <taxon>Dikarya</taxon>
        <taxon>Ascomycota</taxon>
        <taxon>Pezizomycotina</taxon>
        <taxon>Sordariomycetes</taxon>
        <taxon>Sordariomycetidae</taxon>
        <taxon>Sordariales</taxon>
        <taxon>Podosporaceae</taxon>
        <taxon>Podospora</taxon>
    </lineage>
</organism>
<evidence type="ECO:0000256" key="6">
    <source>
        <dbReference type="SAM" id="Phobius"/>
    </source>
</evidence>
<comment type="similarity">
    <text evidence="2">Belongs to the IFI6/IFI27 family.</text>
</comment>
<sequence length="126" mass="13782">MNYTRIFEFEGPICFDETCYEFLAKLASDTAWSYVLGGLLTYTFPAVWTAFGFGSLGPIARRLAPLWQSRLGNVARGSWFSIIQSASMAPMGRGAAYVNRIAHVGGALTGAGRATVSFLWRNAMRA</sequence>
<evidence type="ECO:0000256" key="3">
    <source>
        <dbReference type="ARBA" id="ARBA00022692"/>
    </source>
</evidence>
<accession>A0AAN7BS76</accession>
<dbReference type="Gene3D" id="6.10.110.10">
    <property type="match status" value="1"/>
</dbReference>
<keyword evidence="4 6" id="KW-1133">Transmembrane helix</keyword>
<gene>
    <name evidence="7" type="ORF">QBC38DRAFT_498389</name>
</gene>
<keyword evidence="3 6" id="KW-0812">Transmembrane</keyword>
<dbReference type="InterPro" id="IPR009311">
    <property type="entry name" value="IFI6/IFI27-like"/>
</dbReference>
<keyword evidence="8" id="KW-1185">Reference proteome</keyword>
<dbReference type="Pfam" id="PF06140">
    <property type="entry name" value="Ifi-6-16"/>
    <property type="match status" value="1"/>
</dbReference>
<evidence type="ECO:0000256" key="5">
    <source>
        <dbReference type="ARBA" id="ARBA00023136"/>
    </source>
</evidence>
<protein>
    <submittedName>
        <fullName evidence="7">Uncharacterized protein</fullName>
    </submittedName>
</protein>
<evidence type="ECO:0000256" key="2">
    <source>
        <dbReference type="ARBA" id="ARBA00007262"/>
    </source>
</evidence>
<feature type="transmembrane region" description="Helical" evidence="6">
    <location>
        <begin position="31"/>
        <end position="53"/>
    </location>
</feature>
<dbReference type="Proteomes" id="UP001301958">
    <property type="component" value="Unassembled WGS sequence"/>
</dbReference>
<dbReference type="EMBL" id="MU865317">
    <property type="protein sequence ID" value="KAK4228550.1"/>
    <property type="molecule type" value="Genomic_DNA"/>
</dbReference>
<dbReference type="InterPro" id="IPR038213">
    <property type="entry name" value="IFI6/IFI27-like_sf"/>
</dbReference>
<name>A0AAN7BS76_9PEZI</name>